<dbReference type="AlphaFoldDB" id="A0A8S9YRN6"/>
<evidence type="ECO:0000256" key="1">
    <source>
        <dbReference type="SAM" id="Phobius"/>
    </source>
</evidence>
<dbReference type="Pfam" id="PF20146">
    <property type="entry name" value="NRF"/>
    <property type="match status" value="1"/>
</dbReference>
<accession>A0A8S9YRN6</accession>
<keyword evidence="1" id="KW-0472">Membrane</keyword>
<feature type="transmembrane region" description="Helical" evidence="1">
    <location>
        <begin position="623"/>
        <end position="642"/>
    </location>
</feature>
<feature type="transmembrane region" description="Helical" evidence="1">
    <location>
        <begin position="577"/>
        <end position="603"/>
    </location>
</feature>
<feature type="transmembrane region" description="Helical" evidence="1">
    <location>
        <begin position="198"/>
        <end position="219"/>
    </location>
</feature>
<reference evidence="3" key="1">
    <citation type="submission" date="2019-07" db="EMBL/GenBank/DDBJ databases">
        <title>Annotation for the trematode Paragonimus miyazaki's.</title>
        <authorList>
            <person name="Choi Y.-J."/>
        </authorList>
    </citation>
    <scope>NUCLEOTIDE SEQUENCE</scope>
    <source>
        <strain evidence="3">Japan</strain>
    </source>
</reference>
<keyword evidence="1" id="KW-0812">Transmembrane</keyword>
<sequence>MIVLCFLLLPCATGDLLVDVYLQLAAVSQKQIIDHINWNRYLSDLHAVPRLLFTNHWTSAESPNTCLNGLYLIANGLSQNQIWAQKWLDACGKPSPGIYGGASIWPGSYDLCLNNSLPSTVKHELIRGRYCSVSFPIQFSNSRSVNMSFFISLGLCAPQSCEISQLINLINSAFPSLKVDATRSQCHWYADEAPRDSWFWIALTWCSVLSFWVLVSSIVERMLYWGWSPNEQSRSSFESPVEVADSNVGLLDDVPPETECIQLPSECDNHDNRAAYRESRMRQSWMLTVLCAYSVPYNVWTLGHIGQTHNNRRRLHFLDGLRVLSIAWVLLGHSILMPLSVSNNKVLASTKYFHSWAFQAVLSGTLAVDTFFFLSGLLASYSCLVKRDELQAASFASKVRIWGWFAFHRLIRLTPTYLFVLVCYTGFFFHFLNGPLFPQKLGQTDVGFCRDHWYLLYLNNLIQPNQMCISWTWYLANDVQFTLILAPIFVYLIIRCWKYGVAFLVVLVCSAVISNYVLCLSIGCPAMPNSIDYFTQIYVKPYTRWGTYAIGLGVGWLLSQPGVTLDAPVRPLRCNRLIFIPLIGLVLASGLCLSTVYGMYGIFSGAQVPLSSHMEAVQNSLSRPAFILGVAIVTWLCATGWIEPIRAFLAWPGFRMPARLTYTIYMVHPVVVMVIFFGQHTPILLNNLSIITGFLSVLLFSMSLAFIVSLTVELPPLTIEKYFIRT</sequence>
<feature type="transmembrane region" description="Helical" evidence="1">
    <location>
        <begin position="548"/>
        <end position="565"/>
    </location>
</feature>
<proteinExistence type="predicted"/>
<dbReference type="InterPro" id="IPR052728">
    <property type="entry name" value="O2_lipid_transport_reg"/>
</dbReference>
<feature type="transmembrane region" description="Helical" evidence="1">
    <location>
        <begin position="690"/>
        <end position="712"/>
    </location>
</feature>
<evidence type="ECO:0000313" key="4">
    <source>
        <dbReference type="Proteomes" id="UP000822476"/>
    </source>
</evidence>
<dbReference type="PANTHER" id="PTHR11161:SF0">
    <property type="entry name" value="O-ACYLTRANSFERASE LIKE PROTEIN"/>
    <property type="match status" value="1"/>
</dbReference>
<feature type="transmembrane region" description="Helical" evidence="1">
    <location>
        <begin position="317"/>
        <end position="336"/>
    </location>
</feature>
<dbReference type="EMBL" id="JTDE01002495">
    <property type="protein sequence ID" value="KAF7257284.1"/>
    <property type="molecule type" value="Genomic_DNA"/>
</dbReference>
<dbReference type="PANTHER" id="PTHR11161">
    <property type="entry name" value="O-ACYLTRANSFERASE"/>
    <property type="match status" value="1"/>
</dbReference>
<dbReference type="Pfam" id="PF01757">
    <property type="entry name" value="Acyl_transf_3"/>
    <property type="match status" value="1"/>
</dbReference>
<evidence type="ECO:0000259" key="2">
    <source>
        <dbReference type="SMART" id="SM00703"/>
    </source>
</evidence>
<feature type="transmembrane region" description="Helical" evidence="1">
    <location>
        <begin position="410"/>
        <end position="432"/>
    </location>
</feature>
<name>A0A8S9YRN6_9TREM</name>
<dbReference type="OrthoDB" id="6238897at2759"/>
<feature type="transmembrane region" description="Helical" evidence="1">
    <location>
        <begin position="662"/>
        <end position="678"/>
    </location>
</feature>
<feature type="transmembrane region" description="Helical" evidence="1">
    <location>
        <begin position="501"/>
        <end position="528"/>
    </location>
</feature>
<dbReference type="SMART" id="SM00703">
    <property type="entry name" value="NRF"/>
    <property type="match status" value="1"/>
</dbReference>
<feature type="domain" description="Nose resistant-to-fluoxetine protein N-terminal" evidence="2">
    <location>
        <begin position="63"/>
        <end position="188"/>
    </location>
</feature>
<keyword evidence="4" id="KW-1185">Reference proteome</keyword>
<dbReference type="InterPro" id="IPR002656">
    <property type="entry name" value="Acyl_transf_3_dom"/>
</dbReference>
<organism evidence="3 4">
    <name type="scientific">Paragonimus skrjabini miyazakii</name>
    <dbReference type="NCBI Taxonomy" id="59628"/>
    <lineage>
        <taxon>Eukaryota</taxon>
        <taxon>Metazoa</taxon>
        <taxon>Spiralia</taxon>
        <taxon>Lophotrochozoa</taxon>
        <taxon>Platyhelminthes</taxon>
        <taxon>Trematoda</taxon>
        <taxon>Digenea</taxon>
        <taxon>Plagiorchiida</taxon>
        <taxon>Troglotremata</taxon>
        <taxon>Troglotrematidae</taxon>
        <taxon>Paragonimus</taxon>
    </lineage>
</organism>
<feature type="transmembrane region" description="Helical" evidence="1">
    <location>
        <begin position="471"/>
        <end position="494"/>
    </location>
</feature>
<keyword evidence="1" id="KW-1133">Transmembrane helix</keyword>
<feature type="transmembrane region" description="Helical" evidence="1">
    <location>
        <begin position="356"/>
        <end position="379"/>
    </location>
</feature>
<dbReference type="GO" id="GO:0016747">
    <property type="term" value="F:acyltransferase activity, transferring groups other than amino-acyl groups"/>
    <property type="evidence" value="ECO:0007669"/>
    <property type="project" value="InterPro"/>
</dbReference>
<protein>
    <recommendedName>
        <fullName evidence="2">Nose resistant-to-fluoxetine protein N-terminal domain-containing protein</fullName>
    </recommendedName>
</protein>
<gene>
    <name evidence="3" type="ORF">EG68_05421</name>
</gene>
<dbReference type="InterPro" id="IPR006621">
    <property type="entry name" value="Nose-resist-to-fluoxetine_N"/>
</dbReference>
<evidence type="ECO:0000313" key="3">
    <source>
        <dbReference type="EMBL" id="KAF7257284.1"/>
    </source>
</evidence>
<dbReference type="Proteomes" id="UP000822476">
    <property type="component" value="Unassembled WGS sequence"/>
</dbReference>
<comment type="caution">
    <text evidence="3">The sequence shown here is derived from an EMBL/GenBank/DDBJ whole genome shotgun (WGS) entry which is preliminary data.</text>
</comment>